<dbReference type="OrthoDB" id="7809559at2"/>
<dbReference type="InterPro" id="IPR023753">
    <property type="entry name" value="FAD/NAD-binding_dom"/>
</dbReference>
<dbReference type="PANTHER" id="PTHR43557:SF2">
    <property type="entry name" value="RIESKE DOMAIN-CONTAINING PROTEIN-RELATED"/>
    <property type="match status" value="1"/>
</dbReference>
<dbReference type="InterPro" id="IPR016156">
    <property type="entry name" value="FAD/NAD-linked_Rdtase_dimer_sf"/>
</dbReference>
<evidence type="ECO:0000313" key="6">
    <source>
        <dbReference type="EMBL" id="TDQ84103.1"/>
    </source>
</evidence>
<dbReference type="PRINTS" id="PR00368">
    <property type="entry name" value="FADPNR"/>
</dbReference>
<dbReference type="RefSeq" id="WP_133612160.1">
    <property type="nucleotide sequence ID" value="NZ_SNYW01000006.1"/>
</dbReference>
<comment type="cofactor">
    <cofactor evidence="1">
        <name>FAD</name>
        <dbReference type="ChEBI" id="CHEBI:57692"/>
    </cofactor>
</comment>
<dbReference type="Gene3D" id="3.30.390.30">
    <property type="match status" value="1"/>
</dbReference>
<feature type="domain" description="FAD/NAD(P)-binding" evidence="5">
    <location>
        <begin position="3"/>
        <end position="295"/>
    </location>
</feature>
<keyword evidence="2" id="KW-0285">Flavoprotein</keyword>
<dbReference type="Pfam" id="PF07992">
    <property type="entry name" value="Pyr_redox_2"/>
    <property type="match status" value="1"/>
</dbReference>
<dbReference type="SUPFAM" id="SSF55424">
    <property type="entry name" value="FAD/NAD-linked reductases, dimerisation (C-terminal) domain"/>
    <property type="match status" value="1"/>
</dbReference>
<dbReference type="Proteomes" id="UP000295783">
    <property type="component" value="Unassembled WGS sequence"/>
</dbReference>
<dbReference type="AlphaFoldDB" id="A0A4R6WXF4"/>
<evidence type="ECO:0000256" key="1">
    <source>
        <dbReference type="ARBA" id="ARBA00001974"/>
    </source>
</evidence>
<dbReference type="GO" id="GO:0016651">
    <property type="term" value="F:oxidoreductase activity, acting on NAD(P)H"/>
    <property type="evidence" value="ECO:0007669"/>
    <property type="project" value="TreeGrafter"/>
</dbReference>
<keyword evidence="7" id="KW-1185">Reference proteome</keyword>
<evidence type="ECO:0000259" key="5">
    <source>
        <dbReference type="Pfam" id="PF07992"/>
    </source>
</evidence>
<dbReference type="InterPro" id="IPR050446">
    <property type="entry name" value="FAD-oxidoreductase/Apoptosis"/>
</dbReference>
<evidence type="ECO:0000256" key="3">
    <source>
        <dbReference type="ARBA" id="ARBA00022827"/>
    </source>
</evidence>
<dbReference type="InterPro" id="IPR036188">
    <property type="entry name" value="FAD/NAD-bd_sf"/>
</dbReference>
<comment type="caution">
    <text evidence="6">The sequence shown here is derived from an EMBL/GenBank/DDBJ whole genome shotgun (WGS) entry which is preliminary data.</text>
</comment>
<keyword evidence="3" id="KW-0274">FAD</keyword>
<accession>A0A4R6WXF4</accession>
<keyword evidence="4" id="KW-0560">Oxidoreductase</keyword>
<protein>
    <submittedName>
        <fullName evidence="6">NADPH-dependent 2,4-dienoyl-CoA reductase/sulfur reductase-like enzyme</fullName>
    </submittedName>
</protein>
<dbReference type="SUPFAM" id="SSF51905">
    <property type="entry name" value="FAD/NAD(P)-binding domain"/>
    <property type="match status" value="1"/>
</dbReference>
<proteinExistence type="predicted"/>
<reference evidence="6 7" key="1">
    <citation type="submission" date="2019-03" db="EMBL/GenBank/DDBJ databases">
        <title>Genomic Encyclopedia of Type Strains, Phase III (KMG-III): the genomes of soil and plant-associated and newly described type strains.</title>
        <authorList>
            <person name="Whitman W."/>
        </authorList>
    </citation>
    <scope>NUCLEOTIDE SEQUENCE [LARGE SCALE GENOMIC DNA]</scope>
    <source>
        <strain evidence="6 7">CGMCC 1.7660</strain>
    </source>
</reference>
<dbReference type="Gene3D" id="3.50.50.60">
    <property type="entry name" value="FAD/NAD(P)-binding domain"/>
    <property type="match status" value="2"/>
</dbReference>
<name>A0A4R6WXF4_9PROT</name>
<evidence type="ECO:0000256" key="2">
    <source>
        <dbReference type="ARBA" id="ARBA00022630"/>
    </source>
</evidence>
<evidence type="ECO:0000256" key="4">
    <source>
        <dbReference type="ARBA" id="ARBA00023002"/>
    </source>
</evidence>
<organism evidence="6 7">
    <name type="scientific">Dongia mobilis</name>
    <dbReference type="NCBI Taxonomy" id="578943"/>
    <lineage>
        <taxon>Bacteria</taxon>
        <taxon>Pseudomonadati</taxon>
        <taxon>Pseudomonadota</taxon>
        <taxon>Alphaproteobacteria</taxon>
        <taxon>Rhodospirillales</taxon>
        <taxon>Dongiaceae</taxon>
        <taxon>Dongia</taxon>
    </lineage>
</organism>
<dbReference type="PRINTS" id="PR00411">
    <property type="entry name" value="PNDRDTASEI"/>
</dbReference>
<gene>
    <name evidence="6" type="ORF">A8950_0650</name>
</gene>
<sequence>MPRVLIVGASLGGLRAAEALRDAGFHGAISSVGAEAHPPYNRPPLSKDVLLGNATSDGVLAELAFPRKARLGEIDWRLGMSVAAVDLAQGEARLADGSRIHFDALIVATGLRPRRLQLTGATADRFVLRTLPDALALRARLVPGARIAIIGGGFIGCEVAASARRRGCATTVIEPLIVPMQRALGQEFGAAMQALHEAAGIRFRTGRQVTGFEVDVSDRLHAVRLDDDSLVEADLAVEAVGSQPNTEWLAGNGFDLDDGILCDHRMAAIGHDRVAAVGDVARFPCLLFDDVPRRVEHWSIPGLTARRAAGHVARQLGVAVPDAPFAPLPTFWSDQLGLRIQCAGLPGLADRVGLLSGSLGPDSMRRDGAVMGYWRKDRQVGVAAIGVAPQRFINFQADLVRALQNCSL</sequence>
<dbReference type="PANTHER" id="PTHR43557">
    <property type="entry name" value="APOPTOSIS-INDUCING FACTOR 1"/>
    <property type="match status" value="1"/>
</dbReference>
<dbReference type="EMBL" id="SNYW01000006">
    <property type="protein sequence ID" value="TDQ84103.1"/>
    <property type="molecule type" value="Genomic_DNA"/>
</dbReference>
<evidence type="ECO:0000313" key="7">
    <source>
        <dbReference type="Proteomes" id="UP000295783"/>
    </source>
</evidence>
<dbReference type="GO" id="GO:0005737">
    <property type="term" value="C:cytoplasm"/>
    <property type="evidence" value="ECO:0007669"/>
    <property type="project" value="TreeGrafter"/>
</dbReference>